<keyword evidence="5 7" id="KW-1133">Transmembrane helix</keyword>
<feature type="transmembrane region" description="Helical" evidence="7">
    <location>
        <begin position="335"/>
        <end position="354"/>
    </location>
</feature>
<keyword evidence="10" id="KW-1185">Reference proteome</keyword>
<dbReference type="PROSITE" id="PS00216">
    <property type="entry name" value="SUGAR_TRANSPORT_1"/>
    <property type="match status" value="1"/>
</dbReference>
<dbReference type="CDD" id="cd17321">
    <property type="entry name" value="MFS_MMR_MDR_like"/>
    <property type="match status" value="1"/>
</dbReference>
<dbReference type="InterPro" id="IPR036259">
    <property type="entry name" value="MFS_trans_sf"/>
</dbReference>
<keyword evidence="2" id="KW-0813">Transport</keyword>
<sequence length="473" mass="49741">MDKVPQKMTAAQISGLAAMMLGTLVICNDFTALNVALPAIEKTFHVDVTTAQWVITGYVLVFGVSVVTAGRLADMFGRRRIFFIGMTIFALFSLIGAMATDVWVLLVARGVMGIGGAMVWPAMLGITFSLVPEDKAALAGGLILGFAGIGNAMGPMLGGVFTEYLSWRWIFYINVPVAIIAILVTLSVVPKDQTEDIEKTVDYPGIITLSLGLFALLLVLDVGAGLGWFSPAIFGLLGLSVVAICSFFMVERRAGPGALVPKAIRENSAFKTSIAVILTINVIYFASLFYLPQFMVKVLKFSAAQAGVGLLPILAMFAVTSFIAGPLYGRLGPKLMVTIGSACLSLGILILAFLDASTTYVGLVPGMMILGVGLGFFFSSITTVGITSVDPSQSSLAGAILYMFQNAGGAIGLGLNTAVVVSAPTLVEGIRRAFIMDAVLGAVGVVICLTLVDGPITAARIAAFFRREKEDES</sequence>
<dbReference type="PANTHER" id="PTHR42718">
    <property type="entry name" value="MAJOR FACILITATOR SUPERFAMILY MULTIDRUG TRANSPORTER MFSC"/>
    <property type="match status" value="1"/>
</dbReference>
<keyword evidence="3" id="KW-1003">Cell membrane</keyword>
<feature type="transmembrane region" description="Helical" evidence="7">
    <location>
        <begin position="169"/>
        <end position="189"/>
    </location>
</feature>
<name>A0ABY4W175_9PROT</name>
<dbReference type="PRINTS" id="PR01036">
    <property type="entry name" value="TCRTETB"/>
</dbReference>
<dbReference type="Pfam" id="PF07690">
    <property type="entry name" value="MFS_1"/>
    <property type="match status" value="1"/>
</dbReference>
<feature type="transmembrane region" description="Helical" evidence="7">
    <location>
        <begin position="399"/>
        <end position="421"/>
    </location>
</feature>
<organism evidence="9 10">
    <name type="scientific">Sneathiella marina</name>
    <dbReference type="NCBI Taxonomy" id="2950108"/>
    <lineage>
        <taxon>Bacteria</taxon>
        <taxon>Pseudomonadati</taxon>
        <taxon>Pseudomonadota</taxon>
        <taxon>Alphaproteobacteria</taxon>
        <taxon>Sneathiellales</taxon>
        <taxon>Sneathiellaceae</taxon>
        <taxon>Sneathiella</taxon>
    </lineage>
</organism>
<feature type="transmembrane region" description="Helical" evidence="7">
    <location>
        <begin position="111"/>
        <end position="131"/>
    </location>
</feature>
<dbReference type="Gene3D" id="1.20.1250.20">
    <property type="entry name" value="MFS general substrate transporter like domains"/>
    <property type="match status" value="1"/>
</dbReference>
<dbReference type="InterPro" id="IPR011701">
    <property type="entry name" value="MFS"/>
</dbReference>
<feature type="transmembrane region" description="Helical" evidence="7">
    <location>
        <begin position="226"/>
        <end position="250"/>
    </location>
</feature>
<feature type="transmembrane region" description="Helical" evidence="7">
    <location>
        <begin position="433"/>
        <end position="452"/>
    </location>
</feature>
<evidence type="ECO:0000259" key="8">
    <source>
        <dbReference type="PROSITE" id="PS50850"/>
    </source>
</evidence>
<feature type="domain" description="Major facilitator superfamily (MFS) profile" evidence="8">
    <location>
        <begin position="15"/>
        <end position="456"/>
    </location>
</feature>
<feature type="transmembrane region" description="Helical" evidence="7">
    <location>
        <begin position="303"/>
        <end position="328"/>
    </location>
</feature>
<gene>
    <name evidence="9" type="ORF">NBZ79_17280</name>
</gene>
<feature type="transmembrane region" description="Helical" evidence="7">
    <location>
        <begin position="81"/>
        <end position="105"/>
    </location>
</feature>
<feature type="transmembrane region" description="Helical" evidence="7">
    <location>
        <begin position="51"/>
        <end position="69"/>
    </location>
</feature>
<keyword evidence="4 7" id="KW-0812">Transmembrane</keyword>
<evidence type="ECO:0000256" key="3">
    <source>
        <dbReference type="ARBA" id="ARBA00022475"/>
    </source>
</evidence>
<proteinExistence type="predicted"/>
<feature type="transmembrane region" description="Helical" evidence="7">
    <location>
        <begin position="270"/>
        <end position="291"/>
    </location>
</feature>
<evidence type="ECO:0000256" key="7">
    <source>
        <dbReference type="SAM" id="Phobius"/>
    </source>
</evidence>
<feature type="transmembrane region" description="Helical" evidence="7">
    <location>
        <begin position="360"/>
        <end position="387"/>
    </location>
</feature>
<dbReference type="SUPFAM" id="SSF103473">
    <property type="entry name" value="MFS general substrate transporter"/>
    <property type="match status" value="1"/>
</dbReference>
<evidence type="ECO:0000256" key="4">
    <source>
        <dbReference type="ARBA" id="ARBA00022692"/>
    </source>
</evidence>
<keyword evidence="6 7" id="KW-0472">Membrane</keyword>
<feature type="transmembrane region" description="Helical" evidence="7">
    <location>
        <begin position="138"/>
        <end position="157"/>
    </location>
</feature>
<feature type="transmembrane region" description="Helical" evidence="7">
    <location>
        <begin position="201"/>
        <end position="220"/>
    </location>
</feature>
<dbReference type="PROSITE" id="PS50850">
    <property type="entry name" value="MFS"/>
    <property type="match status" value="1"/>
</dbReference>
<reference evidence="9" key="1">
    <citation type="submission" date="2022-06" db="EMBL/GenBank/DDBJ databases">
        <title>Sneathiella actinostolidae sp. nov., isolated from a sea anemonein the Western Pacific Ocean.</title>
        <authorList>
            <person name="Wei M.J."/>
        </authorList>
    </citation>
    <scope>NUCLEOTIDE SEQUENCE</scope>
    <source>
        <strain evidence="9">PHK-P5</strain>
    </source>
</reference>
<dbReference type="RefSeq" id="WP_251933845.1">
    <property type="nucleotide sequence ID" value="NZ_CP098747.1"/>
</dbReference>
<protein>
    <submittedName>
        <fullName evidence="9">MFS transporter</fullName>
    </submittedName>
</protein>
<dbReference type="Proteomes" id="UP001056291">
    <property type="component" value="Chromosome"/>
</dbReference>
<evidence type="ECO:0000313" key="10">
    <source>
        <dbReference type="Proteomes" id="UP001056291"/>
    </source>
</evidence>
<dbReference type="EMBL" id="CP098747">
    <property type="protein sequence ID" value="USG60913.1"/>
    <property type="molecule type" value="Genomic_DNA"/>
</dbReference>
<dbReference type="InterPro" id="IPR020846">
    <property type="entry name" value="MFS_dom"/>
</dbReference>
<dbReference type="PANTHER" id="PTHR42718:SF46">
    <property type="entry name" value="BLR6921 PROTEIN"/>
    <property type="match status" value="1"/>
</dbReference>
<comment type="subcellular location">
    <subcellularLocation>
        <location evidence="1">Cell membrane</location>
        <topology evidence="1">Multi-pass membrane protein</topology>
    </subcellularLocation>
</comment>
<dbReference type="InterPro" id="IPR005829">
    <property type="entry name" value="Sugar_transporter_CS"/>
</dbReference>
<evidence type="ECO:0000256" key="5">
    <source>
        <dbReference type="ARBA" id="ARBA00022989"/>
    </source>
</evidence>
<evidence type="ECO:0000313" key="9">
    <source>
        <dbReference type="EMBL" id="USG60913.1"/>
    </source>
</evidence>
<evidence type="ECO:0000256" key="6">
    <source>
        <dbReference type="ARBA" id="ARBA00023136"/>
    </source>
</evidence>
<evidence type="ECO:0000256" key="2">
    <source>
        <dbReference type="ARBA" id="ARBA00022448"/>
    </source>
</evidence>
<dbReference type="Gene3D" id="1.20.1720.10">
    <property type="entry name" value="Multidrug resistance protein D"/>
    <property type="match status" value="1"/>
</dbReference>
<evidence type="ECO:0000256" key="1">
    <source>
        <dbReference type="ARBA" id="ARBA00004651"/>
    </source>
</evidence>
<accession>A0ABY4W175</accession>